<feature type="domain" description="Gp5/Type VI secretion system Vgr protein OB-fold" evidence="2">
    <location>
        <begin position="91"/>
        <end position="160"/>
    </location>
</feature>
<feature type="compositionally biased region" description="Polar residues" evidence="1">
    <location>
        <begin position="286"/>
        <end position="297"/>
    </location>
</feature>
<dbReference type="Proteomes" id="UP000295781">
    <property type="component" value="Chromosome"/>
</dbReference>
<dbReference type="NCBIfam" id="TIGR01646">
    <property type="entry name" value="vgr_GE"/>
    <property type="match status" value="1"/>
</dbReference>
<name>A0A4V0ND83_SORCE</name>
<reference evidence="3 4" key="1">
    <citation type="submission" date="2015-09" db="EMBL/GenBank/DDBJ databases">
        <title>Sorangium comparison.</title>
        <authorList>
            <person name="Zaburannyi N."/>
            <person name="Bunk B."/>
            <person name="Overmann J."/>
            <person name="Mueller R."/>
        </authorList>
    </citation>
    <scope>NUCLEOTIDE SEQUENCE [LARGE SCALE GENOMIC DNA]</scope>
    <source>
        <strain evidence="3 4">So ceGT47</strain>
    </source>
</reference>
<evidence type="ECO:0000259" key="2">
    <source>
        <dbReference type="Pfam" id="PF04717"/>
    </source>
</evidence>
<dbReference type="RefSeq" id="WP_129347045.1">
    <property type="nucleotide sequence ID" value="NZ_CP012670.1"/>
</dbReference>
<dbReference type="Pfam" id="PF04717">
    <property type="entry name" value="Phage_base_V"/>
    <property type="match status" value="1"/>
</dbReference>
<feature type="region of interest" description="Disordered" evidence="1">
    <location>
        <begin position="177"/>
        <end position="329"/>
    </location>
</feature>
<dbReference type="SUPFAM" id="SSF69349">
    <property type="entry name" value="Phage fibre proteins"/>
    <property type="match status" value="1"/>
</dbReference>
<protein>
    <recommendedName>
        <fullName evidence="2">Gp5/Type VI secretion system Vgr protein OB-fold domain-containing protein</fullName>
    </recommendedName>
</protein>
<dbReference type="InterPro" id="IPR006533">
    <property type="entry name" value="T6SS_Vgr_RhsGE"/>
</dbReference>
<sequence length="329" mass="36613">MRRDSAKSSPSSKRPRCATVMLVGIANGQLLVVRSRCTVTEGADGRPARRHVLDCVPAGDPWRPARRPRPRISGTHTAFVVGNQAGVDEIDIDEHGRVEVELRWDRRDLLEGNPTRFVRVSQGWAGLDDGMVMLLRVNEEVIIAYLDGDPDEPIVVGRLHNAWSVAPLKLPAEKTRSIWKSKTSPGGEGFHPIMMEDKTRATGASRRRPDDGTRRHRACSEDAERRSRPPRSPVTSPRHGHDRTPLSSRPAATVTTEPHPRLDRPPRSRPDHTLVSTGRHGHDRTTPSSRPTATVTTGPPPRLDRPPRSRPARSFKIMLSADRDPRARP</sequence>
<dbReference type="InterPro" id="IPR006531">
    <property type="entry name" value="Gp5/Vgr_OB"/>
</dbReference>
<feature type="compositionally biased region" description="Basic and acidic residues" evidence="1">
    <location>
        <begin position="258"/>
        <end position="272"/>
    </location>
</feature>
<dbReference type="InterPro" id="IPR037026">
    <property type="entry name" value="Vgr_OB-fold_dom_sf"/>
</dbReference>
<accession>A0A4V0ND83</accession>
<feature type="compositionally biased region" description="Basic and acidic residues" evidence="1">
    <location>
        <begin position="207"/>
        <end position="227"/>
    </location>
</feature>
<evidence type="ECO:0000256" key="1">
    <source>
        <dbReference type="SAM" id="MobiDB-lite"/>
    </source>
</evidence>
<dbReference type="SUPFAM" id="SSF69255">
    <property type="entry name" value="gp5 N-terminal domain-like"/>
    <property type="match status" value="1"/>
</dbReference>
<evidence type="ECO:0000313" key="4">
    <source>
        <dbReference type="Proteomes" id="UP000295781"/>
    </source>
</evidence>
<dbReference type="Gene3D" id="2.40.50.230">
    <property type="entry name" value="Gp5 N-terminal domain"/>
    <property type="match status" value="1"/>
</dbReference>
<organism evidence="3 4">
    <name type="scientific">Sorangium cellulosum</name>
    <name type="common">Polyangium cellulosum</name>
    <dbReference type="NCBI Taxonomy" id="56"/>
    <lineage>
        <taxon>Bacteria</taxon>
        <taxon>Pseudomonadati</taxon>
        <taxon>Myxococcota</taxon>
        <taxon>Polyangia</taxon>
        <taxon>Polyangiales</taxon>
        <taxon>Polyangiaceae</taxon>
        <taxon>Sorangium</taxon>
    </lineage>
</organism>
<evidence type="ECO:0000313" key="3">
    <source>
        <dbReference type="EMBL" id="AUX21772.1"/>
    </source>
</evidence>
<gene>
    <name evidence="3" type="ORF">SOCEGT47_022600</name>
</gene>
<proteinExistence type="predicted"/>
<dbReference type="EMBL" id="CP012670">
    <property type="protein sequence ID" value="AUX21772.1"/>
    <property type="molecule type" value="Genomic_DNA"/>
</dbReference>
<dbReference type="AlphaFoldDB" id="A0A4V0ND83"/>
<dbReference type="OrthoDB" id="5477918at2"/>